<evidence type="ECO:0000259" key="8">
    <source>
        <dbReference type="PROSITE" id="PS51845"/>
    </source>
</evidence>
<dbReference type="PROSITE" id="PS00126">
    <property type="entry name" value="PDEASE_I_1"/>
    <property type="match status" value="1"/>
</dbReference>
<comment type="cofactor">
    <cofactor evidence="6">
        <name>a divalent metal cation</name>
        <dbReference type="ChEBI" id="CHEBI:60240"/>
    </cofactor>
    <text evidence="6">Binds 2 divalent metal cations per subunit. Site 1 may preferentially bind zinc ions, while site 2 has a preference for magnesium and/or manganese ions.</text>
</comment>
<evidence type="ECO:0000313" key="10">
    <source>
        <dbReference type="Proteomes" id="UP000518266"/>
    </source>
</evidence>
<dbReference type="EMBL" id="JAAKFY010000024">
    <property type="protein sequence ID" value="KAF3836495.1"/>
    <property type="molecule type" value="Genomic_DNA"/>
</dbReference>
<feature type="binding site" evidence="5">
    <location>
        <position position="382"/>
    </location>
    <ligand>
        <name>Zn(2+)</name>
        <dbReference type="ChEBI" id="CHEBI:29105"/>
        <label>1</label>
    </ligand>
</feature>
<gene>
    <name evidence="9" type="ORF">F7725_029053</name>
</gene>
<dbReference type="GO" id="GO:0004114">
    <property type="term" value="F:3',5'-cyclic-nucleotide phosphodiesterase activity"/>
    <property type="evidence" value="ECO:0007669"/>
    <property type="project" value="InterPro"/>
</dbReference>
<protein>
    <recommendedName>
        <fullName evidence="6">Phosphodiesterase</fullName>
        <ecNumber evidence="6">3.1.4.-</ecNumber>
    </recommendedName>
</protein>
<comment type="similarity">
    <text evidence="6">Belongs to the cyclic nucleotide phosphodiesterase family.</text>
</comment>
<dbReference type="PROSITE" id="PS51845">
    <property type="entry name" value="PDEASE_I_2"/>
    <property type="match status" value="1"/>
</dbReference>
<feature type="binding site" evidence="4">
    <location>
        <position position="305"/>
    </location>
    <ligand>
        <name>AMP</name>
        <dbReference type="ChEBI" id="CHEBI:456215"/>
    </ligand>
</feature>
<dbReference type="InterPro" id="IPR023088">
    <property type="entry name" value="PDEase"/>
</dbReference>
<dbReference type="GO" id="GO:0007165">
    <property type="term" value="P:signal transduction"/>
    <property type="evidence" value="ECO:0007669"/>
    <property type="project" value="InterPro"/>
</dbReference>
<feature type="binding site" evidence="5">
    <location>
        <position position="305"/>
    </location>
    <ligand>
        <name>Zn(2+)</name>
        <dbReference type="ChEBI" id="CHEBI:29105"/>
        <label>2</label>
    </ligand>
</feature>
<feature type="binding site" evidence="4">
    <location>
        <position position="382"/>
    </location>
    <ligand>
        <name>AMP</name>
        <dbReference type="ChEBI" id="CHEBI:456215"/>
    </ligand>
</feature>
<dbReference type="Pfam" id="PF00233">
    <property type="entry name" value="PDEase_I"/>
    <property type="match status" value="2"/>
</dbReference>
<keyword evidence="1 5" id="KW-0479">Metal-binding</keyword>
<feature type="binding site" evidence="5">
    <location>
        <position position="305"/>
    </location>
    <ligand>
        <name>Zn(2+)</name>
        <dbReference type="ChEBI" id="CHEBI:29105"/>
        <label>1</label>
    </ligand>
</feature>
<dbReference type="EC" id="3.1.4.-" evidence="6"/>
<feature type="binding site" evidence="5">
    <location>
        <position position="304"/>
    </location>
    <ligand>
        <name>Zn(2+)</name>
        <dbReference type="ChEBI" id="CHEBI:29105"/>
        <label>1</label>
    </ligand>
</feature>
<accession>A0A7J5XHD7</accession>
<evidence type="ECO:0000256" key="1">
    <source>
        <dbReference type="ARBA" id="ARBA00022723"/>
    </source>
</evidence>
<dbReference type="InterPro" id="IPR036971">
    <property type="entry name" value="PDEase_catalytic_dom_sf"/>
</dbReference>
<feature type="binding site" evidence="4">
    <location>
        <position position="433"/>
    </location>
    <ligand>
        <name>AMP</name>
        <dbReference type="ChEBI" id="CHEBI:456215"/>
    </ligand>
</feature>
<dbReference type="PRINTS" id="PR00387">
    <property type="entry name" value="PDIESTERASE1"/>
</dbReference>
<evidence type="ECO:0000313" key="9">
    <source>
        <dbReference type="EMBL" id="KAF3836495.1"/>
    </source>
</evidence>
<feature type="region of interest" description="Disordered" evidence="7">
    <location>
        <begin position="477"/>
        <end position="513"/>
    </location>
</feature>
<feature type="domain" description="PDEase" evidence="8">
    <location>
        <begin position="188"/>
        <end position="478"/>
    </location>
</feature>
<dbReference type="Proteomes" id="UP000518266">
    <property type="component" value="Unassembled WGS sequence"/>
</dbReference>
<feature type="binding site" evidence="5">
    <location>
        <position position="268"/>
    </location>
    <ligand>
        <name>Zn(2+)</name>
        <dbReference type="ChEBI" id="CHEBI:29105"/>
        <label>1</label>
    </ligand>
</feature>
<evidence type="ECO:0000256" key="7">
    <source>
        <dbReference type="SAM" id="MobiDB-lite"/>
    </source>
</evidence>
<keyword evidence="2 6" id="KW-0378">Hydrolase</keyword>
<evidence type="ECO:0000256" key="6">
    <source>
        <dbReference type="RuleBase" id="RU363067"/>
    </source>
</evidence>
<dbReference type="SMART" id="SM00471">
    <property type="entry name" value="HDc"/>
    <property type="match status" value="1"/>
</dbReference>
<reference evidence="9 10" key="1">
    <citation type="submission" date="2020-03" db="EMBL/GenBank/DDBJ databases">
        <title>Dissostichus mawsoni Genome sequencing and assembly.</title>
        <authorList>
            <person name="Park H."/>
        </authorList>
    </citation>
    <scope>NUCLEOTIDE SEQUENCE [LARGE SCALE GENOMIC DNA]</scope>
    <source>
        <strain evidence="9">DM0001</strain>
        <tissue evidence="9">Muscle</tissue>
    </source>
</reference>
<dbReference type="Gene3D" id="1.10.1300.10">
    <property type="entry name" value="3'5'-cyclic nucleotide phosphodiesterase, catalytic domain"/>
    <property type="match status" value="2"/>
</dbReference>
<feature type="active site" description="Proton donor" evidence="3">
    <location>
        <position position="264"/>
    </location>
</feature>
<dbReference type="SUPFAM" id="SSF109604">
    <property type="entry name" value="HD-domain/PDEase-like"/>
    <property type="match status" value="1"/>
</dbReference>
<dbReference type="InterPro" id="IPR003607">
    <property type="entry name" value="HD/PDEase_dom"/>
</dbReference>
<proteinExistence type="inferred from homology"/>
<dbReference type="PANTHER" id="PTHR11347">
    <property type="entry name" value="CYCLIC NUCLEOTIDE PHOSPHODIESTERASE"/>
    <property type="match status" value="1"/>
</dbReference>
<evidence type="ECO:0000256" key="5">
    <source>
        <dbReference type="PIRSR" id="PIRSR623088-3"/>
    </source>
</evidence>
<dbReference type="OrthoDB" id="189220at2759"/>
<dbReference type="GO" id="GO:0046872">
    <property type="term" value="F:metal ion binding"/>
    <property type="evidence" value="ECO:0007669"/>
    <property type="project" value="UniProtKB-KW"/>
</dbReference>
<organism evidence="9 10">
    <name type="scientific">Dissostichus mawsoni</name>
    <name type="common">Antarctic cod</name>
    <dbReference type="NCBI Taxonomy" id="36200"/>
    <lineage>
        <taxon>Eukaryota</taxon>
        <taxon>Metazoa</taxon>
        <taxon>Chordata</taxon>
        <taxon>Craniata</taxon>
        <taxon>Vertebrata</taxon>
        <taxon>Euteleostomi</taxon>
        <taxon>Actinopterygii</taxon>
        <taxon>Neopterygii</taxon>
        <taxon>Teleostei</taxon>
        <taxon>Neoteleostei</taxon>
        <taxon>Acanthomorphata</taxon>
        <taxon>Eupercaria</taxon>
        <taxon>Perciformes</taxon>
        <taxon>Notothenioidei</taxon>
        <taxon>Nototheniidae</taxon>
        <taxon>Dissostichus</taxon>
    </lineage>
</organism>
<feature type="binding site" evidence="4">
    <location>
        <begin position="264"/>
        <end position="268"/>
    </location>
    <ligand>
        <name>AMP</name>
        <dbReference type="ChEBI" id="CHEBI:456215"/>
    </ligand>
</feature>
<evidence type="ECO:0000256" key="3">
    <source>
        <dbReference type="PIRSR" id="PIRSR623088-1"/>
    </source>
</evidence>
<dbReference type="InterPro" id="IPR002073">
    <property type="entry name" value="PDEase_catalytic_dom"/>
</dbReference>
<keyword evidence="10" id="KW-1185">Reference proteome</keyword>
<dbReference type="CDD" id="cd00077">
    <property type="entry name" value="HDc"/>
    <property type="match status" value="1"/>
</dbReference>
<sequence>MQDLFVGGMIVGNCIQTRGNGEGDYASIGTGPVRCHGTSIVPPSTWAWHRNLHPDYSMETGRFPSMSSAGGEPLVSAPASLFGAPDPRQLSQRRGAISYDSSDQTALYIRMLGDVRVRSQVGFEPERRSSHPYLCIDFRTLHTRPSSGSTSADSSPERRVHRLLSFQRYLHSSRLLRGIPQQIPLHILDEDYTGQARCMLEKVGTWNFDIFLFDRLTNGNSLITLTLHLLNQYGLVELFQLDMLKLWRFLVMVQEDYHSDNPYHNAVHAADVTQAMYCFMQEPILAKSLTSCDILLGLLAAATHDLDHPGVNQPFLIKTDHYLATLYRNNSVLENHHWNLNMERELGSLILATDISRQNDYLCRFRRHLDQDNLCMALKCADICNPCRPWELSKQWSEKVTDEFFQQGDIEKKHKLEVSPVCDREMNTVGNIQIGFMTYVVEPLFAEWTRFSDTRLSHTMMGHMRLNKASWGALLREQSSVAAGPSSPGTDPEDGAATGGSSSKEIPQGSRES</sequence>
<comment type="caution">
    <text evidence="9">The sequence shown here is derived from an EMBL/GenBank/DDBJ whole genome shotgun (WGS) entry which is preliminary data.</text>
</comment>
<name>A0A7J5XHD7_DISMA</name>
<evidence type="ECO:0000256" key="4">
    <source>
        <dbReference type="PIRSR" id="PIRSR623088-2"/>
    </source>
</evidence>
<dbReference type="AlphaFoldDB" id="A0A7J5XHD7"/>
<evidence type="ECO:0000256" key="2">
    <source>
        <dbReference type="ARBA" id="ARBA00022801"/>
    </source>
</evidence>
<dbReference type="InterPro" id="IPR023174">
    <property type="entry name" value="PDEase_CS"/>
</dbReference>